<dbReference type="EMBL" id="LNJQ01000004">
    <property type="protein sequence ID" value="KWZ37255.1"/>
    <property type="molecule type" value="Genomic_DNA"/>
</dbReference>
<reference evidence="2 3" key="1">
    <citation type="submission" date="2015-11" db="EMBL/GenBank/DDBJ databases">
        <authorList>
            <person name="Sahl J."/>
            <person name="Wagner D."/>
            <person name="Keim P."/>
        </authorList>
    </citation>
    <scope>NUCLEOTIDE SEQUENCE [LARGE SCALE GENOMIC DNA]</scope>
    <source>
        <strain evidence="2 3">BDU18</strain>
    </source>
</reference>
<dbReference type="Proteomes" id="UP000070255">
    <property type="component" value="Unassembled WGS sequence"/>
</dbReference>
<gene>
    <name evidence="2" type="ORF">WS72_19830</name>
</gene>
<accession>A0ABR5T205</accession>
<proteinExistence type="predicted"/>
<evidence type="ECO:0000256" key="1">
    <source>
        <dbReference type="SAM" id="MobiDB-lite"/>
    </source>
</evidence>
<evidence type="ECO:0000313" key="2">
    <source>
        <dbReference type="EMBL" id="KWZ37255.1"/>
    </source>
</evidence>
<name>A0ABR5T205_9BURK</name>
<sequence>MALRQAGFAFRHREGAPSGTRTRFRVMGVGRRGRPIGPIGPIGDGTMRVPRIGGRRVGRTRADDVADRR</sequence>
<feature type="region of interest" description="Disordered" evidence="1">
    <location>
        <begin position="29"/>
        <end position="69"/>
    </location>
</feature>
<comment type="caution">
    <text evidence="2">The sequence shown here is derived from an EMBL/GenBank/DDBJ whole genome shotgun (WGS) entry which is preliminary data.</text>
</comment>
<feature type="compositionally biased region" description="Low complexity" evidence="1">
    <location>
        <begin position="29"/>
        <end position="52"/>
    </location>
</feature>
<feature type="compositionally biased region" description="Basic and acidic residues" evidence="1">
    <location>
        <begin position="60"/>
        <end position="69"/>
    </location>
</feature>
<organism evidence="2 3">
    <name type="scientific">Burkholderia savannae</name>
    <dbReference type="NCBI Taxonomy" id="1637837"/>
    <lineage>
        <taxon>Bacteria</taxon>
        <taxon>Pseudomonadati</taxon>
        <taxon>Pseudomonadota</taxon>
        <taxon>Betaproteobacteria</taxon>
        <taxon>Burkholderiales</taxon>
        <taxon>Burkholderiaceae</taxon>
        <taxon>Burkholderia</taxon>
        <taxon>pseudomallei group</taxon>
    </lineage>
</organism>
<keyword evidence="3" id="KW-1185">Reference proteome</keyword>
<evidence type="ECO:0000313" key="3">
    <source>
        <dbReference type="Proteomes" id="UP000070255"/>
    </source>
</evidence>
<protein>
    <submittedName>
        <fullName evidence="2">Uncharacterized protein</fullName>
    </submittedName>
</protein>